<dbReference type="InterPro" id="IPR000782">
    <property type="entry name" value="FAS1_domain"/>
</dbReference>
<sequence length="198" mass="21192">MMKSIPFLMMIFLLISSSVLIGCKDNTNDESETPATADETSNDAASNRGQAFIDDDSATPNALRLAMDSEDHTTLVAAVEAAGVENSLVNVGPLTVFAPTNAAFDKLPDGTVEDLLKPENKSKLAYILKNHVAPSNYPIDMLEKNIEKGRTLYMASGENVDVSKEGDDIIVGGAKIIGTVKVSNGWVHVVEDVILPKE</sequence>
<accession>A0A1I5ADQ3</accession>
<dbReference type="EMBL" id="FOVL01000010">
    <property type="protein sequence ID" value="SFN60614.1"/>
    <property type="molecule type" value="Genomic_DNA"/>
</dbReference>
<protein>
    <submittedName>
        <fullName evidence="4">Uncaracterized surface protein containing fasciclin (FAS1) repeats</fullName>
    </submittedName>
</protein>
<dbReference type="PROSITE" id="PS51257">
    <property type="entry name" value="PROKAR_LIPOPROTEIN"/>
    <property type="match status" value="1"/>
</dbReference>
<dbReference type="Proteomes" id="UP000199153">
    <property type="component" value="Unassembled WGS sequence"/>
</dbReference>
<feature type="domain" description="FAS1" evidence="3">
    <location>
        <begin position="59"/>
        <end position="194"/>
    </location>
</feature>
<dbReference type="InterPro" id="IPR036378">
    <property type="entry name" value="FAS1_dom_sf"/>
</dbReference>
<dbReference type="PANTHER" id="PTHR10900">
    <property type="entry name" value="PERIOSTIN-RELATED"/>
    <property type="match status" value="1"/>
</dbReference>
<dbReference type="PANTHER" id="PTHR10900:SF77">
    <property type="entry name" value="FI19380P1"/>
    <property type="match status" value="1"/>
</dbReference>
<dbReference type="STRING" id="287099.SAMN05660413_01811"/>
<evidence type="ECO:0000313" key="4">
    <source>
        <dbReference type="EMBL" id="SFN60614.1"/>
    </source>
</evidence>
<evidence type="ECO:0000256" key="1">
    <source>
        <dbReference type="SAM" id="MobiDB-lite"/>
    </source>
</evidence>
<dbReference type="SMART" id="SM00554">
    <property type="entry name" value="FAS1"/>
    <property type="match status" value="1"/>
</dbReference>
<keyword evidence="5" id="KW-1185">Reference proteome</keyword>
<keyword evidence="2" id="KW-0732">Signal</keyword>
<dbReference type="PROSITE" id="PS50213">
    <property type="entry name" value="FAS1"/>
    <property type="match status" value="1"/>
</dbReference>
<evidence type="ECO:0000256" key="2">
    <source>
        <dbReference type="SAM" id="SignalP"/>
    </source>
</evidence>
<dbReference type="Pfam" id="PF02469">
    <property type="entry name" value="Fasciclin"/>
    <property type="match status" value="1"/>
</dbReference>
<dbReference type="AlphaFoldDB" id="A0A1I5ADQ3"/>
<dbReference type="GO" id="GO:0005615">
    <property type="term" value="C:extracellular space"/>
    <property type="evidence" value="ECO:0007669"/>
    <property type="project" value="TreeGrafter"/>
</dbReference>
<proteinExistence type="predicted"/>
<feature type="chain" id="PRO_5011750952" evidence="2">
    <location>
        <begin position="22"/>
        <end position="198"/>
    </location>
</feature>
<name>A0A1I5ADQ3_9FLAO</name>
<dbReference type="SUPFAM" id="SSF82153">
    <property type="entry name" value="FAS1 domain"/>
    <property type="match status" value="1"/>
</dbReference>
<gene>
    <name evidence="4" type="ORF">SAMN05660413_01811</name>
</gene>
<organism evidence="4 5">
    <name type="scientific">Salegentibacter flavus</name>
    <dbReference type="NCBI Taxonomy" id="287099"/>
    <lineage>
        <taxon>Bacteria</taxon>
        <taxon>Pseudomonadati</taxon>
        <taxon>Bacteroidota</taxon>
        <taxon>Flavobacteriia</taxon>
        <taxon>Flavobacteriales</taxon>
        <taxon>Flavobacteriaceae</taxon>
        <taxon>Salegentibacter</taxon>
    </lineage>
</organism>
<evidence type="ECO:0000259" key="3">
    <source>
        <dbReference type="PROSITE" id="PS50213"/>
    </source>
</evidence>
<dbReference type="Gene3D" id="2.30.180.10">
    <property type="entry name" value="FAS1 domain"/>
    <property type="match status" value="1"/>
</dbReference>
<feature type="signal peptide" evidence="2">
    <location>
        <begin position="1"/>
        <end position="21"/>
    </location>
</feature>
<evidence type="ECO:0000313" key="5">
    <source>
        <dbReference type="Proteomes" id="UP000199153"/>
    </source>
</evidence>
<feature type="compositionally biased region" description="Polar residues" evidence="1">
    <location>
        <begin position="38"/>
        <end position="49"/>
    </location>
</feature>
<reference evidence="4 5" key="1">
    <citation type="submission" date="2016-10" db="EMBL/GenBank/DDBJ databases">
        <authorList>
            <person name="de Groot N.N."/>
        </authorList>
    </citation>
    <scope>NUCLEOTIDE SEQUENCE [LARGE SCALE GENOMIC DNA]</scope>
    <source>
        <strain evidence="4 5">DSM 17794</strain>
    </source>
</reference>
<dbReference type="InterPro" id="IPR050904">
    <property type="entry name" value="Adhesion/Biosynth-related"/>
</dbReference>
<feature type="region of interest" description="Disordered" evidence="1">
    <location>
        <begin position="26"/>
        <end position="52"/>
    </location>
</feature>
<dbReference type="FunFam" id="2.30.180.10:FF:000032">
    <property type="entry name" value="Fasciclin domain-containing protein, putative"/>
    <property type="match status" value="1"/>
</dbReference>